<feature type="compositionally biased region" description="Polar residues" evidence="6">
    <location>
        <begin position="248"/>
        <end position="259"/>
    </location>
</feature>
<feature type="domain" description="Ciliary microtubule inner protein 2A-C-like" evidence="7">
    <location>
        <begin position="20"/>
        <end position="45"/>
    </location>
</feature>
<comment type="similarity">
    <text evidence="5">Belongs to the CIMIP2 family.</text>
</comment>
<name>A0AAD5TL10_9FUNG</name>
<feature type="compositionally biased region" description="Low complexity" evidence="6">
    <location>
        <begin position="79"/>
        <end position="100"/>
    </location>
</feature>
<comment type="caution">
    <text evidence="8">The sequence shown here is derived from an EMBL/GenBank/DDBJ whole genome shotgun (WGS) entry which is preliminary data.</text>
</comment>
<comment type="subcellular location">
    <subcellularLocation>
        <location evidence="1">Cytoplasm</location>
        <location evidence="1">Cytoskeleton</location>
        <location evidence="1">Cilium axoneme</location>
    </subcellularLocation>
</comment>
<feature type="compositionally biased region" description="Basic and acidic residues" evidence="6">
    <location>
        <begin position="103"/>
        <end position="118"/>
    </location>
</feature>
<keyword evidence="2" id="KW-0963">Cytoplasm</keyword>
<evidence type="ECO:0000313" key="8">
    <source>
        <dbReference type="EMBL" id="KAJ3175270.1"/>
    </source>
</evidence>
<sequence>MKGSHATDATTGGTNIIATPNYAGFVPNFKHQYGQTYGNATRHILRMDPTIKEGVIQKEVARRKQQAVQERLDNSPYNRNGGRAQATAQAGDAAATNTGGKWDWPKDGAKSATGDDRFSFPPVPGYTGFIPRAQEHFGHPYVETTQAALTDFQDMLEAKRTLPLRVQAVVKDRQNGASRGSFYHQNANATPGAQNLLKSQTHNGPHGGGFAGGNASGASNFAPVPPAGKKSLAAAVAYKPGTGPKPTFTYSATKSSSSPIEDMSPYHLPQRHAQKTFVGGYTGFVPRLQNHFGETYPDNVRKALDEFTADGGPGATASNPYTAVPSPAGGTKTYYTTTSGPYASPSRTTAATSKQSSVRPIPGFTGFIPGSRTHFAQTFGNTAEVAYAVFNADKNVPRGFQHSANVAMNTTDHLSLVNTRPIPGYRGHIPGYIFHGDRPYAPDTGACLEDFDRVQHGGRPAMGWNY</sequence>
<evidence type="ECO:0000256" key="1">
    <source>
        <dbReference type="ARBA" id="ARBA00004430"/>
    </source>
</evidence>
<evidence type="ECO:0000256" key="5">
    <source>
        <dbReference type="ARBA" id="ARBA00035661"/>
    </source>
</evidence>
<feature type="region of interest" description="Disordered" evidence="6">
    <location>
        <begin position="339"/>
        <end position="358"/>
    </location>
</feature>
<protein>
    <recommendedName>
        <fullName evidence="7">Ciliary microtubule inner protein 2A-C-like domain-containing protein</fullName>
    </recommendedName>
</protein>
<gene>
    <name evidence="8" type="ORF">HDU87_006352</name>
</gene>
<evidence type="ECO:0000256" key="4">
    <source>
        <dbReference type="ARBA" id="ARBA00023273"/>
    </source>
</evidence>
<evidence type="ECO:0000256" key="6">
    <source>
        <dbReference type="SAM" id="MobiDB-lite"/>
    </source>
</evidence>
<evidence type="ECO:0000259" key="7">
    <source>
        <dbReference type="Pfam" id="PF10629"/>
    </source>
</evidence>
<dbReference type="Proteomes" id="UP001212152">
    <property type="component" value="Unassembled WGS sequence"/>
</dbReference>
<dbReference type="Pfam" id="PF10629">
    <property type="entry name" value="CMI2B-like"/>
    <property type="match status" value="2"/>
</dbReference>
<evidence type="ECO:0000256" key="2">
    <source>
        <dbReference type="ARBA" id="ARBA00022490"/>
    </source>
</evidence>
<evidence type="ECO:0000256" key="3">
    <source>
        <dbReference type="ARBA" id="ARBA00023212"/>
    </source>
</evidence>
<dbReference type="PANTHER" id="PTHR22146">
    <property type="entry name" value="CAT EYE SYNDROME CRITICAL REGION PROTEIN 6"/>
    <property type="match status" value="1"/>
</dbReference>
<proteinExistence type="inferred from homology"/>
<feature type="region of interest" description="Disordered" evidence="6">
    <location>
        <begin position="73"/>
        <end position="118"/>
    </location>
</feature>
<dbReference type="InterPro" id="IPR018902">
    <property type="entry name" value="CMI2A-C-like_dom"/>
</dbReference>
<reference evidence="8" key="1">
    <citation type="submission" date="2020-05" db="EMBL/GenBank/DDBJ databases">
        <title>Phylogenomic resolution of chytrid fungi.</title>
        <authorList>
            <person name="Stajich J.E."/>
            <person name="Amses K."/>
            <person name="Simmons R."/>
            <person name="Seto K."/>
            <person name="Myers J."/>
            <person name="Bonds A."/>
            <person name="Quandt C.A."/>
            <person name="Barry K."/>
            <person name="Liu P."/>
            <person name="Grigoriev I."/>
            <person name="Longcore J.E."/>
            <person name="James T.Y."/>
        </authorList>
    </citation>
    <scope>NUCLEOTIDE SEQUENCE</scope>
    <source>
        <strain evidence="8">JEL0379</strain>
    </source>
</reference>
<evidence type="ECO:0000313" key="9">
    <source>
        <dbReference type="Proteomes" id="UP001212152"/>
    </source>
</evidence>
<dbReference type="PANTHER" id="PTHR22146:SF8">
    <property type="entry name" value="PROTEIN FAM166B"/>
    <property type="match status" value="1"/>
</dbReference>
<feature type="compositionally biased region" description="Polar residues" evidence="6">
    <location>
        <begin position="345"/>
        <end position="358"/>
    </location>
</feature>
<feature type="compositionally biased region" description="Gly residues" evidence="6">
    <location>
        <begin position="205"/>
        <end position="214"/>
    </location>
</feature>
<accession>A0AAD5TL10</accession>
<keyword evidence="9" id="KW-1185">Reference proteome</keyword>
<dbReference type="GO" id="GO:0005930">
    <property type="term" value="C:axoneme"/>
    <property type="evidence" value="ECO:0007669"/>
    <property type="project" value="UniProtKB-SubCell"/>
</dbReference>
<feature type="domain" description="Ciliary microtubule inner protein 2A-C-like" evidence="7">
    <location>
        <begin position="123"/>
        <end position="154"/>
    </location>
</feature>
<dbReference type="EMBL" id="JADGJQ010000054">
    <property type="protein sequence ID" value="KAJ3175270.1"/>
    <property type="molecule type" value="Genomic_DNA"/>
</dbReference>
<feature type="region of interest" description="Disordered" evidence="6">
    <location>
        <begin position="244"/>
        <end position="265"/>
    </location>
</feature>
<keyword evidence="3" id="KW-0206">Cytoskeleton</keyword>
<keyword evidence="4" id="KW-0966">Cell projection</keyword>
<feature type="region of interest" description="Disordered" evidence="6">
    <location>
        <begin position="195"/>
        <end position="214"/>
    </location>
</feature>
<dbReference type="AlphaFoldDB" id="A0AAD5TL10"/>
<organism evidence="8 9">
    <name type="scientific">Geranomyces variabilis</name>
    <dbReference type="NCBI Taxonomy" id="109894"/>
    <lineage>
        <taxon>Eukaryota</taxon>
        <taxon>Fungi</taxon>
        <taxon>Fungi incertae sedis</taxon>
        <taxon>Chytridiomycota</taxon>
        <taxon>Chytridiomycota incertae sedis</taxon>
        <taxon>Chytridiomycetes</taxon>
        <taxon>Spizellomycetales</taxon>
        <taxon>Powellomycetaceae</taxon>
        <taxon>Geranomyces</taxon>
    </lineage>
</organism>